<keyword evidence="3" id="KW-1185">Reference proteome</keyword>
<feature type="compositionally biased region" description="Low complexity" evidence="1">
    <location>
        <begin position="574"/>
        <end position="583"/>
    </location>
</feature>
<dbReference type="AlphaFoldDB" id="A0A366FSN6"/>
<dbReference type="Proteomes" id="UP000253529">
    <property type="component" value="Unassembled WGS sequence"/>
</dbReference>
<evidence type="ECO:0000313" key="3">
    <source>
        <dbReference type="Proteomes" id="UP000253529"/>
    </source>
</evidence>
<protein>
    <submittedName>
        <fullName evidence="2">Uncharacterized protein</fullName>
    </submittedName>
</protein>
<reference evidence="2 3" key="1">
    <citation type="submission" date="2018-06" db="EMBL/GenBank/DDBJ databases">
        <title>Genomic Encyclopedia of Type Strains, Phase IV (KMG-IV): sequencing the most valuable type-strain genomes for metagenomic binning, comparative biology and taxonomic classification.</title>
        <authorList>
            <person name="Goeker M."/>
        </authorList>
    </citation>
    <scope>NUCLEOTIDE SEQUENCE [LARGE SCALE GENOMIC DNA]</scope>
    <source>
        <strain evidence="2 3">DSM 24875</strain>
    </source>
</reference>
<organism evidence="2 3">
    <name type="scientific">Roseiarcus fermentans</name>
    <dbReference type="NCBI Taxonomy" id="1473586"/>
    <lineage>
        <taxon>Bacteria</taxon>
        <taxon>Pseudomonadati</taxon>
        <taxon>Pseudomonadota</taxon>
        <taxon>Alphaproteobacteria</taxon>
        <taxon>Hyphomicrobiales</taxon>
        <taxon>Roseiarcaceae</taxon>
        <taxon>Roseiarcus</taxon>
    </lineage>
</organism>
<evidence type="ECO:0000313" key="2">
    <source>
        <dbReference type="EMBL" id="RBP17704.1"/>
    </source>
</evidence>
<evidence type="ECO:0000256" key="1">
    <source>
        <dbReference type="SAM" id="MobiDB-lite"/>
    </source>
</evidence>
<comment type="caution">
    <text evidence="2">The sequence shown here is derived from an EMBL/GenBank/DDBJ whole genome shotgun (WGS) entry which is preliminary data.</text>
</comment>
<accession>A0A366FSN6</accession>
<dbReference type="SUPFAM" id="SSF52540">
    <property type="entry name" value="P-loop containing nucleoside triphosphate hydrolases"/>
    <property type="match status" value="1"/>
</dbReference>
<gene>
    <name evidence="2" type="ORF">DFR50_102196</name>
</gene>
<dbReference type="InterPro" id="IPR027417">
    <property type="entry name" value="P-loop_NTPase"/>
</dbReference>
<dbReference type="OrthoDB" id="7314811at2"/>
<feature type="region of interest" description="Disordered" evidence="1">
    <location>
        <begin position="563"/>
        <end position="583"/>
    </location>
</feature>
<dbReference type="EMBL" id="QNRK01000002">
    <property type="protein sequence ID" value="RBP17704.1"/>
    <property type="molecule type" value="Genomic_DNA"/>
</dbReference>
<dbReference type="RefSeq" id="WP_113887654.1">
    <property type="nucleotide sequence ID" value="NZ_QNRK01000002.1"/>
</dbReference>
<proteinExistence type="predicted"/>
<name>A0A366FSN6_9HYPH</name>
<sequence>MQGLSDKHRLREELIRNLRGDKTPITVPADSTTDLEIVRFLYEERARGELLAELDATVAAPLRALSDDIHQFLDRFYEPRLDDPIAKGRARRDRDRGVASLIADVAADAFRERESDLEFLDRFLGDLSGAGPRHRFSWTLLTGPGGQGKTRLAIEFLARAKRHGFHHAGFLPMAELVPGRSAQTIDPRRWRPRWATLLVIDYPSQAPEAVADLLSAFASVAAQEADGYGFPVRVLLLERQAEGEWWKTLVPATGDGELVKDFAFRPSAERIDHPVSPLSRDALLAIMRGRLGNLPVRDEGLWDALVRVDPNPLAAGADGRFAPRPLFAAAAAQAVADLSRGGESVDSLLGSLGRQGVLKYILDREREHFWKPGAAGRALELHENLLLVATMALGLSRDRLETGLPGFVRPYLPSLDVFEPDRYQRMAGGDPDSELRRLEPDILGEYFVLTRLQSLRSGGARQALIDAGLELGGDEAGVFLIRCALDFPDAWRALDHCVPTRSAAARAFAAAAVDLAGALPTERFDDLDAIVSQTEALALEFDDVELERRKPWRWSTRGAGSASFSAARKRSRSTTRSFRGTAT</sequence>